<gene>
    <name evidence="3" type="ORF">MAR_010555</name>
</gene>
<protein>
    <submittedName>
        <fullName evidence="3">Uncharacterized protein</fullName>
    </submittedName>
</protein>
<keyword evidence="4" id="KW-1185">Reference proteome</keyword>
<accession>A0ABY7E1W8</accession>
<feature type="coiled-coil region" evidence="1">
    <location>
        <begin position="9"/>
        <end position="43"/>
    </location>
</feature>
<organism evidence="3 4">
    <name type="scientific">Mya arenaria</name>
    <name type="common">Soft-shell clam</name>
    <dbReference type="NCBI Taxonomy" id="6604"/>
    <lineage>
        <taxon>Eukaryota</taxon>
        <taxon>Metazoa</taxon>
        <taxon>Spiralia</taxon>
        <taxon>Lophotrochozoa</taxon>
        <taxon>Mollusca</taxon>
        <taxon>Bivalvia</taxon>
        <taxon>Autobranchia</taxon>
        <taxon>Heteroconchia</taxon>
        <taxon>Euheterodonta</taxon>
        <taxon>Imparidentia</taxon>
        <taxon>Neoheterodontei</taxon>
        <taxon>Myida</taxon>
        <taxon>Myoidea</taxon>
        <taxon>Myidae</taxon>
        <taxon>Mya</taxon>
    </lineage>
</organism>
<name>A0ABY7E1W8_MYAAR</name>
<feature type="region of interest" description="Disordered" evidence="2">
    <location>
        <begin position="148"/>
        <end position="179"/>
    </location>
</feature>
<keyword evidence="1" id="KW-0175">Coiled coil</keyword>
<evidence type="ECO:0000256" key="2">
    <source>
        <dbReference type="SAM" id="MobiDB-lite"/>
    </source>
</evidence>
<feature type="region of interest" description="Disordered" evidence="2">
    <location>
        <begin position="70"/>
        <end position="91"/>
    </location>
</feature>
<sequence length="330" mass="38968">MAYPDIHTCMRLTSENEELRMKLVKVKHQRDDAVSELRQLKEANKVHELLRNYVTTRDIYVQTEGRLSYPPLNRPAKKTGEENEEKKSSTLLSMHSSLMKRYEKEVKQNMTHIETITNLNLGMIELERKLKERTEEVTKLEREVKMLQIQSKSHARRRDTNRGRSPDMSGDEDDVSKIRKENRKLRKDLDRLKQEISVACSPYWTRSHVMFLYVVACSPYRTRSHVMFLYVGACSPYRTRSHVMFLYVVACSPYRTRSHVMFLYVVACSPYWTRSNVMFLYGFFEEIEDIKFALQQSAKLNKVYEKTLRKLCMQFGVPYPNPELAIQGHS</sequence>
<proteinExistence type="predicted"/>
<feature type="compositionally biased region" description="Basic and acidic residues" evidence="2">
    <location>
        <begin position="78"/>
        <end position="88"/>
    </location>
</feature>
<reference evidence="3" key="1">
    <citation type="submission" date="2022-11" db="EMBL/GenBank/DDBJ databases">
        <title>Centuries of genome instability and evolution in soft-shell clam transmissible cancer (bioRxiv).</title>
        <authorList>
            <person name="Hart S.F.M."/>
            <person name="Yonemitsu M.A."/>
            <person name="Giersch R.M."/>
            <person name="Beal B.F."/>
            <person name="Arriagada G."/>
            <person name="Davis B.W."/>
            <person name="Ostrander E.A."/>
            <person name="Goff S.P."/>
            <person name="Metzger M.J."/>
        </authorList>
    </citation>
    <scope>NUCLEOTIDE SEQUENCE</scope>
    <source>
        <strain evidence="3">MELC-2E11</strain>
        <tissue evidence="3">Siphon/mantle</tissue>
    </source>
</reference>
<evidence type="ECO:0000313" key="3">
    <source>
        <dbReference type="EMBL" id="WAR03997.1"/>
    </source>
</evidence>
<evidence type="ECO:0000256" key="1">
    <source>
        <dbReference type="SAM" id="Coils"/>
    </source>
</evidence>
<dbReference type="EMBL" id="CP111015">
    <property type="protein sequence ID" value="WAR03997.1"/>
    <property type="molecule type" value="Genomic_DNA"/>
</dbReference>
<evidence type="ECO:0000313" key="4">
    <source>
        <dbReference type="Proteomes" id="UP001164746"/>
    </source>
</evidence>
<dbReference type="Proteomes" id="UP001164746">
    <property type="component" value="Chromosome 4"/>
</dbReference>